<feature type="region of interest" description="Disordered" evidence="1">
    <location>
        <begin position="438"/>
        <end position="465"/>
    </location>
</feature>
<name>A0A6A6QDR2_9PEZI</name>
<keyword evidence="5" id="KW-1185">Reference proteome</keyword>
<evidence type="ECO:0000313" key="4">
    <source>
        <dbReference type="EMBL" id="KAF2490281.1"/>
    </source>
</evidence>
<reference evidence="4" key="1">
    <citation type="journal article" date="2020" name="Stud. Mycol.">
        <title>101 Dothideomycetes genomes: a test case for predicting lifestyles and emergence of pathogens.</title>
        <authorList>
            <person name="Haridas S."/>
            <person name="Albert R."/>
            <person name="Binder M."/>
            <person name="Bloem J."/>
            <person name="Labutti K."/>
            <person name="Salamov A."/>
            <person name="Andreopoulos B."/>
            <person name="Baker S."/>
            <person name="Barry K."/>
            <person name="Bills G."/>
            <person name="Bluhm B."/>
            <person name="Cannon C."/>
            <person name="Castanera R."/>
            <person name="Culley D."/>
            <person name="Daum C."/>
            <person name="Ezra D."/>
            <person name="Gonzalez J."/>
            <person name="Henrissat B."/>
            <person name="Kuo A."/>
            <person name="Liang C."/>
            <person name="Lipzen A."/>
            <person name="Lutzoni F."/>
            <person name="Magnuson J."/>
            <person name="Mondo S."/>
            <person name="Nolan M."/>
            <person name="Ohm R."/>
            <person name="Pangilinan J."/>
            <person name="Park H.-J."/>
            <person name="Ramirez L."/>
            <person name="Alfaro M."/>
            <person name="Sun H."/>
            <person name="Tritt A."/>
            <person name="Yoshinaga Y."/>
            <person name="Zwiers L.-H."/>
            <person name="Turgeon B."/>
            <person name="Goodwin S."/>
            <person name="Spatafora J."/>
            <person name="Crous P."/>
            <person name="Grigoriev I."/>
        </authorList>
    </citation>
    <scope>NUCLEOTIDE SEQUENCE</scope>
    <source>
        <strain evidence="4">CBS 269.34</strain>
    </source>
</reference>
<dbReference type="AlphaFoldDB" id="A0A6A6QDR2"/>
<dbReference type="PANTHER" id="PTHR33946">
    <property type="match status" value="1"/>
</dbReference>
<dbReference type="Pfam" id="PF14295">
    <property type="entry name" value="PAN_4"/>
    <property type="match status" value="2"/>
</dbReference>
<evidence type="ECO:0000313" key="5">
    <source>
        <dbReference type="Proteomes" id="UP000799750"/>
    </source>
</evidence>
<feature type="compositionally biased region" description="Low complexity" evidence="1">
    <location>
        <begin position="438"/>
        <end position="448"/>
    </location>
</feature>
<keyword evidence="2" id="KW-0732">Signal</keyword>
<protein>
    <recommendedName>
        <fullName evidence="3">Apple domain-containing protein</fullName>
    </recommendedName>
</protein>
<feature type="signal peptide" evidence="2">
    <location>
        <begin position="1"/>
        <end position="22"/>
    </location>
</feature>
<gene>
    <name evidence="4" type="ORF">BU16DRAFT_543629</name>
</gene>
<feature type="domain" description="Apple" evidence="3">
    <location>
        <begin position="174"/>
        <end position="218"/>
    </location>
</feature>
<feature type="chain" id="PRO_5025640280" description="Apple domain-containing protein" evidence="2">
    <location>
        <begin position="23"/>
        <end position="621"/>
    </location>
</feature>
<organism evidence="4 5">
    <name type="scientific">Lophium mytilinum</name>
    <dbReference type="NCBI Taxonomy" id="390894"/>
    <lineage>
        <taxon>Eukaryota</taxon>
        <taxon>Fungi</taxon>
        <taxon>Dikarya</taxon>
        <taxon>Ascomycota</taxon>
        <taxon>Pezizomycotina</taxon>
        <taxon>Dothideomycetes</taxon>
        <taxon>Pleosporomycetidae</taxon>
        <taxon>Mytilinidiales</taxon>
        <taxon>Mytilinidiaceae</taxon>
        <taxon>Lophium</taxon>
    </lineage>
</organism>
<dbReference type="PANTHER" id="PTHR33946:SF4">
    <property type="entry name" value="COAGULATION FACTOR XI"/>
    <property type="match status" value="1"/>
</dbReference>
<evidence type="ECO:0000259" key="3">
    <source>
        <dbReference type="Pfam" id="PF14295"/>
    </source>
</evidence>
<dbReference type="InterPro" id="IPR003609">
    <property type="entry name" value="Pan_app"/>
</dbReference>
<feature type="compositionally biased region" description="Pro residues" evidence="1">
    <location>
        <begin position="449"/>
        <end position="465"/>
    </location>
</feature>
<dbReference type="Gene3D" id="3.50.4.10">
    <property type="entry name" value="Hepatocyte Growth Factor"/>
    <property type="match status" value="2"/>
</dbReference>
<sequence length="621" mass="64585">MPQFSFARLAALLAIVPVFINASPTFRKIGRAPSTVSCPSSDGQTVTIGTSSFQITCDYDYWGGDITMSWETTLSNCLATCSTTTGCVAISYNGGACYMKDSADNGQSNTGVWAAKKVATPSSSSATTSSTSSATTTSSASVATTTPETVSCPESDGLAYTAKDGATYLIQCSTDFYGGDLSVSWESDLGSCIEACEATPDCVDVAYRPGTPGPCYLKSTFRTPVSNSEVWGAVFAPATALSTISSAALSTSSSSPTTSVSASATLCPVPTCSPPAGPISPGTIMDPGFETPGTTPDWALIDGQLADTAGGFYFEYKNGDVYSAHSGTHYGHQTFGSRTDWGKFGTTILDLTPCAQYTVTFWVLKNTNAHAVISTESCSLDAVPLGGPSSYKQYSFTFTATGTTANFAITGSCPAFDGACGLLYDDFEIAPVQAAAATSTTSTASSTPTPTPTPTATPTPTPTPVPSGCGLIQDMDFETPGTSIDWTVPSWHSPAGTARGGTHYGYQSIFSGGGGHFGTTITNLNVNTPYSVAFWVKKNIYADVWIMINGINGNIRIPPASAGGLTDSTVWYHQSFVTMAFSTSVVIEFDTTCPGYDGQCDVYWDDFSVYPVTGVPAGCPH</sequence>
<dbReference type="OrthoDB" id="3788364at2759"/>
<evidence type="ECO:0000256" key="2">
    <source>
        <dbReference type="SAM" id="SignalP"/>
    </source>
</evidence>
<dbReference type="Proteomes" id="UP000799750">
    <property type="component" value="Unassembled WGS sequence"/>
</dbReference>
<accession>A0A6A6QDR2</accession>
<evidence type="ECO:0000256" key="1">
    <source>
        <dbReference type="SAM" id="MobiDB-lite"/>
    </source>
</evidence>
<dbReference type="EMBL" id="MU004197">
    <property type="protein sequence ID" value="KAF2490281.1"/>
    <property type="molecule type" value="Genomic_DNA"/>
</dbReference>
<feature type="domain" description="Apple" evidence="3">
    <location>
        <begin position="60"/>
        <end position="100"/>
    </location>
</feature>
<proteinExistence type="predicted"/>
<dbReference type="Gene3D" id="2.60.120.260">
    <property type="entry name" value="Galactose-binding domain-like"/>
    <property type="match status" value="1"/>
</dbReference>